<dbReference type="RefSeq" id="WP_131282083.1">
    <property type="nucleotide sequence ID" value="NZ_CP031395.1"/>
</dbReference>
<protein>
    <submittedName>
        <fullName evidence="7">Putative 2-aminoethylphosphonate ABC transporter permease subunit</fullName>
    </submittedName>
</protein>
<name>A0A4P6UJB0_9BURK</name>
<comment type="subcellular location">
    <subcellularLocation>
        <location evidence="1 5">Cell membrane</location>
        <topology evidence="1 5">Multi-pass membrane protein</topology>
    </subcellularLocation>
</comment>
<gene>
    <name evidence="7" type="ORF">DW355_00155</name>
</gene>
<feature type="transmembrane region" description="Helical" evidence="5">
    <location>
        <begin position="120"/>
        <end position="142"/>
    </location>
</feature>
<sequence length="585" mass="62518">MVGGGPRRGLGSRLRQPARQRLHWTDGLARGLLLLVVLLLLCFLALPLLTILWQAMLGKDGGFVALANFVAYAQTPALLQSLWNSVWVAALVTLITVPLAFGFAYALTRTCMRMKGLLRLTALIPLLAPSLLSAISLIYWFGNQGVAKGLLQSLGYAQIYGAPGIVLAECFSVFPHALMILVTALTLADARLYEAADSMGASAVRKFYTITLPGAKYGLVSAALVVFTLVMTDFGIPKVIGGNFNMLATDVFKLVIGQQDFAKGSVVAILLLAPAVLTFAVDHLVQRRQTAMLGARAVPYMPKPALGRDAAFSVYCLVVAVLMLAMLGMAIFASLATFWPYNLKPSLNHYLYGLTEAEVGVGFLNSLRMAAGAALGGTVFVFMGAYLLEKTGHARAQAAGFGVDGLIRGLLRLLAMLPMAVPGLVLGLGYIFFFNAPGNPLGGLYQTMTLLTLCTIVHFYTTGHLTAVTALKGLDNEFEAVSASLKVPFYKTAWRVTLPICLPALIDVARYFFVNAMTTVSAVVFLYAPQTKVAAIAILNLDEAGETGPAAAMAVLITAVSGLASLCFMALGWWAGRRTQAWRSR</sequence>
<evidence type="ECO:0000259" key="6">
    <source>
        <dbReference type="PROSITE" id="PS50928"/>
    </source>
</evidence>
<proteinExistence type="inferred from homology"/>
<dbReference type="Gene3D" id="1.10.3720.10">
    <property type="entry name" value="MetI-like"/>
    <property type="match status" value="2"/>
</dbReference>
<feature type="transmembrane region" description="Helical" evidence="5">
    <location>
        <begin position="312"/>
        <end position="339"/>
    </location>
</feature>
<accession>A0A4P6UJB0</accession>
<feature type="transmembrane region" description="Helical" evidence="5">
    <location>
        <begin position="261"/>
        <end position="281"/>
    </location>
</feature>
<comment type="similarity">
    <text evidence="5">Belongs to the binding-protein-dependent transport system permease family.</text>
</comment>
<dbReference type="PANTHER" id="PTHR43496">
    <property type="entry name" value="PROTEIN LPLB"/>
    <property type="match status" value="1"/>
</dbReference>
<dbReference type="SUPFAM" id="SSF161098">
    <property type="entry name" value="MetI-like"/>
    <property type="match status" value="2"/>
</dbReference>
<evidence type="ECO:0000256" key="2">
    <source>
        <dbReference type="ARBA" id="ARBA00022692"/>
    </source>
</evidence>
<evidence type="ECO:0000256" key="4">
    <source>
        <dbReference type="ARBA" id="ARBA00023136"/>
    </source>
</evidence>
<reference evidence="7 8" key="1">
    <citation type="submission" date="2018-07" db="EMBL/GenBank/DDBJ databases">
        <title>Exploring interactions and the metabolic potential of the ultra-small soil bacteria Hylemonella gracilis.</title>
        <authorList>
            <person name="Tyc O."/>
            <person name="Kulkarni P."/>
            <person name="Gawehns F."/>
            <person name="Hundscheid M."/>
            <person name="Zweers H."/>
            <person name="Garbeva P."/>
        </authorList>
    </citation>
    <scope>NUCLEOTIDE SEQUENCE [LARGE SCALE GENOMIC DNA]</scope>
    <source>
        <strain evidence="7 8">NS1</strain>
    </source>
</reference>
<feature type="domain" description="ABC transmembrane type-1" evidence="6">
    <location>
        <begin position="363"/>
        <end position="568"/>
    </location>
</feature>
<dbReference type="AlphaFoldDB" id="A0A4P6UJB0"/>
<feature type="transmembrane region" description="Helical" evidence="5">
    <location>
        <begin position="86"/>
        <end position="108"/>
    </location>
</feature>
<keyword evidence="4 5" id="KW-0472">Membrane</keyword>
<feature type="transmembrane region" description="Helical" evidence="5">
    <location>
        <begin position="550"/>
        <end position="575"/>
    </location>
</feature>
<keyword evidence="5" id="KW-0813">Transport</keyword>
<keyword evidence="3 5" id="KW-1133">Transmembrane helix</keyword>
<keyword evidence="2 5" id="KW-0812">Transmembrane</keyword>
<feature type="transmembrane region" description="Helical" evidence="5">
    <location>
        <begin position="409"/>
        <end position="432"/>
    </location>
</feature>
<dbReference type="GO" id="GO:0005886">
    <property type="term" value="C:plasma membrane"/>
    <property type="evidence" value="ECO:0007669"/>
    <property type="project" value="UniProtKB-SubCell"/>
</dbReference>
<dbReference type="PROSITE" id="PS50928">
    <property type="entry name" value="ABC_TM1"/>
    <property type="match status" value="2"/>
</dbReference>
<evidence type="ECO:0000256" key="1">
    <source>
        <dbReference type="ARBA" id="ARBA00004651"/>
    </source>
</evidence>
<evidence type="ECO:0000256" key="5">
    <source>
        <dbReference type="RuleBase" id="RU363032"/>
    </source>
</evidence>
<feature type="transmembrane region" description="Helical" evidence="5">
    <location>
        <begin position="207"/>
        <end position="230"/>
    </location>
</feature>
<feature type="domain" description="ABC transmembrane type-1" evidence="6">
    <location>
        <begin position="82"/>
        <end position="282"/>
    </location>
</feature>
<dbReference type="EMBL" id="CP031395">
    <property type="protein sequence ID" value="QBK03391.1"/>
    <property type="molecule type" value="Genomic_DNA"/>
</dbReference>
<dbReference type="InterPro" id="IPR035906">
    <property type="entry name" value="MetI-like_sf"/>
</dbReference>
<dbReference type="Proteomes" id="UP000292939">
    <property type="component" value="Chromosome"/>
</dbReference>
<dbReference type="InterPro" id="IPR000515">
    <property type="entry name" value="MetI-like"/>
</dbReference>
<dbReference type="GO" id="GO:0055085">
    <property type="term" value="P:transmembrane transport"/>
    <property type="evidence" value="ECO:0007669"/>
    <property type="project" value="InterPro"/>
</dbReference>
<evidence type="ECO:0000313" key="7">
    <source>
        <dbReference type="EMBL" id="QBK03391.1"/>
    </source>
</evidence>
<dbReference type="KEGG" id="hgr:DW355_00155"/>
<evidence type="ECO:0000256" key="3">
    <source>
        <dbReference type="ARBA" id="ARBA00022989"/>
    </source>
</evidence>
<evidence type="ECO:0000313" key="8">
    <source>
        <dbReference type="Proteomes" id="UP000292939"/>
    </source>
</evidence>
<feature type="transmembrane region" description="Helical" evidence="5">
    <location>
        <begin position="162"/>
        <end position="187"/>
    </location>
</feature>
<organism evidence="7 8">
    <name type="scientific">Hylemonella gracilis</name>
    <dbReference type="NCBI Taxonomy" id="80880"/>
    <lineage>
        <taxon>Bacteria</taxon>
        <taxon>Pseudomonadati</taxon>
        <taxon>Pseudomonadota</taxon>
        <taxon>Betaproteobacteria</taxon>
        <taxon>Burkholderiales</taxon>
        <taxon>Comamonadaceae</taxon>
        <taxon>Hylemonella</taxon>
    </lineage>
</organism>
<dbReference type="CDD" id="cd06261">
    <property type="entry name" value="TM_PBP2"/>
    <property type="match status" value="2"/>
</dbReference>
<feature type="transmembrane region" description="Helical" evidence="5">
    <location>
        <begin position="369"/>
        <end position="388"/>
    </location>
</feature>
<dbReference type="OrthoDB" id="7056428at2"/>
<dbReference type="PANTHER" id="PTHR43496:SF1">
    <property type="entry name" value="POLYGALACTURONAN_RHAMNOGALACTURONAN TRANSPORT SYSTEM PERMEASE PROTEIN YTEP"/>
    <property type="match status" value="1"/>
</dbReference>
<feature type="transmembrane region" description="Helical" evidence="5">
    <location>
        <begin position="444"/>
        <end position="462"/>
    </location>
</feature>
<feature type="transmembrane region" description="Helical" evidence="5">
    <location>
        <begin position="31"/>
        <end position="53"/>
    </location>
</feature>
<dbReference type="NCBIfam" id="TIGR03262">
    <property type="entry name" value="PhnU2"/>
    <property type="match status" value="1"/>
</dbReference>
<dbReference type="Pfam" id="PF00528">
    <property type="entry name" value="BPD_transp_1"/>
    <property type="match status" value="2"/>
</dbReference>
<dbReference type="InterPro" id="IPR017664">
    <property type="entry name" value="AminoethylPonate_ABC_perm-1"/>
</dbReference>